<gene>
    <name evidence="6" type="ORF">B0T19DRAFT_462922</name>
</gene>
<evidence type="ECO:0000313" key="6">
    <source>
        <dbReference type="EMBL" id="KAK3323363.1"/>
    </source>
</evidence>
<proteinExistence type="predicted"/>
<feature type="binding site" description="axial binding residue" evidence="4">
    <location>
        <position position="446"/>
    </location>
    <ligand>
        <name>heme</name>
        <dbReference type="ChEBI" id="CHEBI:30413"/>
    </ligand>
    <ligandPart>
        <name>Fe</name>
        <dbReference type="ChEBI" id="CHEBI:18248"/>
    </ligandPart>
</feature>
<dbReference type="GO" id="GO:0016705">
    <property type="term" value="F:oxidoreductase activity, acting on paired donors, with incorporation or reduction of molecular oxygen"/>
    <property type="evidence" value="ECO:0007669"/>
    <property type="project" value="InterPro"/>
</dbReference>
<organism evidence="6 7">
    <name type="scientific">Cercophora scortea</name>
    <dbReference type="NCBI Taxonomy" id="314031"/>
    <lineage>
        <taxon>Eukaryota</taxon>
        <taxon>Fungi</taxon>
        <taxon>Dikarya</taxon>
        <taxon>Ascomycota</taxon>
        <taxon>Pezizomycotina</taxon>
        <taxon>Sordariomycetes</taxon>
        <taxon>Sordariomycetidae</taxon>
        <taxon>Sordariales</taxon>
        <taxon>Lasiosphaeriaceae</taxon>
        <taxon>Cercophora</taxon>
    </lineage>
</organism>
<evidence type="ECO:0000256" key="4">
    <source>
        <dbReference type="PIRSR" id="PIRSR602401-1"/>
    </source>
</evidence>
<keyword evidence="7" id="KW-1185">Reference proteome</keyword>
<dbReference type="InterPro" id="IPR002401">
    <property type="entry name" value="Cyt_P450_E_grp-I"/>
</dbReference>
<keyword evidence="5" id="KW-0812">Transmembrane</keyword>
<dbReference type="PANTHER" id="PTHR24305">
    <property type="entry name" value="CYTOCHROME P450"/>
    <property type="match status" value="1"/>
</dbReference>
<comment type="caution">
    <text evidence="6">The sequence shown here is derived from an EMBL/GenBank/DDBJ whole genome shotgun (WGS) entry which is preliminary data.</text>
</comment>
<dbReference type="PRINTS" id="PR00463">
    <property type="entry name" value="EP450I"/>
</dbReference>
<dbReference type="GO" id="GO:0004497">
    <property type="term" value="F:monooxygenase activity"/>
    <property type="evidence" value="ECO:0007669"/>
    <property type="project" value="InterPro"/>
</dbReference>
<dbReference type="Proteomes" id="UP001286456">
    <property type="component" value="Unassembled WGS sequence"/>
</dbReference>
<dbReference type="InterPro" id="IPR036396">
    <property type="entry name" value="Cyt_P450_sf"/>
</dbReference>
<feature type="transmembrane region" description="Helical" evidence="5">
    <location>
        <begin position="212"/>
        <end position="233"/>
    </location>
</feature>
<evidence type="ECO:0000256" key="5">
    <source>
        <dbReference type="SAM" id="Phobius"/>
    </source>
</evidence>
<keyword evidence="1 4" id="KW-0349">Heme</keyword>
<dbReference type="Gene3D" id="1.10.630.10">
    <property type="entry name" value="Cytochrome P450"/>
    <property type="match status" value="1"/>
</dbReference>
<keyword evidence="5" id="KW-1133">Transmembrane helix</keyword>
<accession>A0AAE0IEB4</accession>
<dbReference type="SUPFAM" id="SSF48264">
    <property type="entry name" value="Cytochrome P450"/>
    <property type="match status" value="1"/>
</dbReference>
<dbReference type="InterPro" id="IPR050121">
    <property type="entry name" value="Cytochrome_P450_monoxygenase"/>
</dbReference>
<sequence length="501" mass="56777">MEELYTLLPSLALAGASLVITYLVLSRAATVRHLHHIPGPTWASWTPLWLVRRHLRGRVSRDLAEISKQYGPISRIAPNMVLVSDPFEIRRVWQVRGPWYRSRWYDMFHFDQPVQTVLSLRDNAAHGALRAKLVPGYSGRDVDNLHSVVDRRIADFVDLIERKYLSTEGDYRPMDLAEKAEFMTLDVISDMAIGHCFGCLQEDRDTFGQIDFVTGSLPLLVVMAVVPGSLVLLRNPIARAFLPKDKIEGALRMQGLAKKNAAARYGPDKIVARDMLGSFVAQGLPYDNAWLETFGQIGAGTDTTATAIRMTMFYLMSSPESYGKLQNELDSAIESGRVSSPITESEAKQLPYLQAVIKEGMRTWPPVMGLMPKVCDTEQIVCGKRIPPGTDVCWDAITIMRNREIFGEDAECFRPDRWIDEKDPDRRKIMEQIQGLCFATSSRWECLGKSIALLELDKVFVELLRRFDFSLVNPMTPFSTYDVSIAIQSDMWVRVQKRHNK</sequence>
<dbReference type="InterPro" id="IPR001128">
    <property type="entry name" value="Cyt_P450"/>
</dbReference>
<dbReference type="PANTHER" id="PTHR24305:SF168">
    <property type="entry name" value="P450, PUTATIVE (EUROFUNG)-RELATED"/>
    <property type="match status" value="1"/>
</dbReference>
<dbReference type="AlphaFoldDB" id="A0AAE0IEB4"/>
<keyword evidence="5" id="KW-0472">Membrane</keyword>
<dbReference type="GO" id="GO:0020037">
    <property type="term" value="F:heme binding"/>
    <property type="evidence" value="ECO:0007669"/>
    <property type="project" value="InterPro"/>
</dbReference>
<evidence type="ECO:0000256" key="2">
    <source>
        <dbReference type="ARBA" id="ARBA00022723"/>
    </source>
</evidence>
<dbReference type="Pfam" id="PF00067">
    <property type="entry name" value="p450"/>
    <property type="match status" value="1"/>
</dbReference>
<dbReference type="PRINTS" id="PR00385">
    <property type="entry name" value="P450"/>
</dbReference>
<evidence type="ECO:0000313" key="7">
    <source>
        <dbReference type="Proteomes" id="UP001286456"/>
    </source>
</evidence>
<keyword evidence="3 4" id="KW-0408">Iron</keyword>
<reference evidence="6" key="2">
    <citation type="submission" date="2023-06" db="EMBL/GenBank/DDBJ databases">
        <authorList>
            <consortium name="Lawrence Berkeley National Laboratory"/>
            <person name="Haridas S."/>
            <person name="Hensen N."/>
            <person name="Bonometti L."/>
            <person name="Westerberg I."/>
            <person name="Brannstrom I.O."/>
            <person name="Guillou S."/>
            <person name="Cros-Aarteil S."/>
            <person name="Calhoun S."/>
            <person name="Kuo A."/>
            <person name="Mondo S."/>
            <person name="Pangilinan J."/>
            <person name="Riley R."/>
            <person name="Labutti K."/>
            <person name="Andreopoulos B."/>
            <person name="Lipzen A."/>
            <person name="Chen C."/>
            <person name="Yanf M."/>
            <person name="Daum C."/>
            <person name="Ng V."/>
            <person name="Clum A."/>
            <person name="Steindorff A."/>
            <person name="Ohm R."/>
            <person name="Martin F."/>
            <person name="Silar P."/>
            <person name="Natvig D."/>
            <person name="Lalanne C."/>
            <person name="Gautier V."/>
            <person name="Ament-Velasquez S.L."/>
            <person name="Kruys A."/>
            <person name="Hutchinson M.I."/>
            <person name="Powell A.J."/>
            <person name="Barry K."/>
            <person name="Miller A.N."/>
            <person name="Grigoriev I.V."/>
            <person name="Debuchy R."/>
            <person name="Gladieux P."/>
            <person name="Thoren M.H."/>
            <person name="Johannesson H."/>
        </authorList>
    </citation>
    <scope>NUCLEOTIDE SEQUENCE</scope>
    <source>
        <strain evidence="6">SMH4131-1</strain>
    </source>
</reference>
<dbReference type="CDD" id="cd11060">
    <property type="entry name" value="CYP57A1-like"/>
    <property type="match status" value="1"/>
</dbReference>
<protein>
    <submittedName>
        <fullName evidence="6">Cytochrome P450 71A20</fullName>
    </submittedName>
</protein>
<name>A0AAE0IEB4_9PEZI</name>
<feature type="transmembrane region" description="Helical" evidence="5">
    <location>
        <begin position="6"/>
        <end position="25"/>
    </location>
</feature>
<dbReference type="GO" id="GO:0005506">
    <property type="term" value="F:iron ion binding"/>
    <property type="evidence" value="ECO:0007669"/>
    <property type="project" value="InterPro"/>
</dbReference>
<keyword evidence="2 4" id="KW-0479">Metal-binding</keyword>
<evidence type="ECO:0000256" key="3">
    <source>
        <dbReference type="ARBA" id="ARBA00023004"/>
    </source>
</evidence>
<evidence type="ECO:0000256" key="1">
    <source>
        <dbReference type="ARBA" id="ARBA00022617"/>
    </source>
</evidence>
<reference evidence="6" key="1">
    <citation type="journal article" date="2023" name="Mol. Phylogenet. Evol.">
        <title>Genome-scale phylogeny and comparative genomics of the fungal order Sordariales.</title>
        <authorList>
            <person name="Hensen N."/>
            <person name="Bonometti L."/>
            <person name="Westerberg I."/>
            <person name="Brannstrom I.O."/>
            <person name="Guillou S."/>
            <person name="Cros-Aarteil S."/>
            <person name="Calhoun S."/>
            <person name="Haridas S."/>
            <person name="Kuo A."/>
            <person name="Mondo S."/>
            <person name="Pangilinan J."/>
            <person name="Riley R."/>
            <person name="LaButti K."/>
            <person name="Andreopoulos B."/>
            <person name="Lipzen A."/>
            <person name="Chen C."/>
            <person name="Yan M."/>
            <person name="Daum C."/>
            <person name="Ng V."/>
            <person name="Clum A."/>
            <person name="Steindorff A."/>
            <person name="Ohm R.A."/>
            <person name="Martin F."/>
            <person name="Silar P."/>
            <person name="Natvig D.O."/>
            <person name="Lalanne C."/>
            <person name="Gautier V."/>
            <person name="Ament-Velasquez S.L."/>
            <person name="Kruys A."/>
            <person name="Hutchinson M.I."/>
            <person name="Powell A.J."/>
            <person name="Barry K."/>
            <person name="Miller A.N."/>
            <person name="Grigoriev I.V."/>
            <person name="Debuchy R."/>
            <person name="Gladieux P."/>
            <person name="Hiltunen Thoren M."/>
            <person name="Johannesson H."/>
        </authorList>
    </citation>
    <scope>NUCLEOTIDE SEQUENCE</scope>
    <source>
        <strain evidence="6">SMH4131-1</strain>
    </source>
</reference>
<dbReference type="EMBL" id="JAUEPO010000004">
    <property type="protein sequence ID" value="KAK3323363.1"/>
    <property type="molecule type" value="Genomic_DNA"/>
</dbReference>
<comment type="cofactor">
    <cofactor evidence="4">
        <name>heme</name>
        <dbReference type="ChEBI" id="CHEBI:30413"/>
    </cofactor>
</comment>